<dbReference type="Pfam" id="PF11628">
    <property type="entry name" value="TCR_zetazeta"/>
    <property type="match status" value="1"/>
</dbReference>
<feature type="signal peptide" evidence="8">
    <location>
        <begin position="1"/>
        <end position="18"/>
    </location>
</feature>
<keyword evidence="6" id="KW-0675">Receptor</keyword>
<reference evidence="9 10" key="1">
    <citation type="submission" date="2020-02" db="EMBL/GenBank/DDBJ databases">
        <title>Esox lucius (northern pike) genome, fEsoLuc1, primary haplotype.</title>
        <authorList>
            <person name="Myers G."/>
            <person name="Karagic N."/>
            <person name="Meyer A."/>
            <person name="Pippel M."/>
            <person name="Reichard M."/>
            <person name="Winkler S."/>
            <person name="Tracey A."/>
            <person name="Sims Y."/>
            <person name="Howe K."/>
            <person name="Rhie A."/>
            <person name="Formenti G."/>
            <person name="Durbin R."/>
            <person name="Fedrigo O."/>
            <person name="Jarvis E.D."/>
        </authorList>
    </citation>
    <scope>NUCLEOTIDE SEQUENCE [LARGE SCALE GENOMIC DNA]</scope>
</reference>
<keyword evidence="4" id="KW-0391">Immunity</keyword>
<dbReference type="GeneID" id="105021860"/>
<feature type="chain" id="PRO_5044326170" evidence="8">
    <location>
        <begin position="19"/>
        <end position="98"/>
    </location>
</feature>
<feature type="transmembrane region" description="Helical" evidence="7">
    <location>
        <begin position="28"/>
        <end position="47"/>
    </location>
</feature>
<keyword evidence="7" id="KW-0812">Transmembrane</keyword>
<keyword evidence="5" id="KW-1015">Disulfide bond</keyword>
<dbReference type="Proteomes" id="UP000265140">
    <property type="component" value="Chromosome 3"/>
</dbReference>
<organism evidence="9 10">
    <name type="scientific">Esox lucius</name>
    <name type="common">Northern pike</name>
    <dbReference type="NCBI Taxonomy" id="8010"/>
    <lineage>
        <taxon>Eukaryota</taxon>
        <taxon>Metazoa</taxon>
        <taxon>Chordata</taxon>
        <taxon>Craniata</taxon>
        <taxon>Vertebrata</taxon>
        <taxon>Euteleostomi</taxon>
        <taxon>Actinopterygii</taxon>
        <taxon>Neopterygii</taxon>
        <taxon>Teleostei</taxon>
        <taxon>Protacanthopterygii</taxon>
        <taxon>Esociformes</taxon>
        <taxon>Esocidae</taxon>
        <taxon>Esox</taxon>
    </lineage>
</organism>
<keyword evidence="2" id="KW-1003">Cell membrane</keyword>
<dbReference type="GeneTree" id="ENSGT01120000272152"/>
<keyword evidence="8" id="KW-0732">Signal</keyword>
<sequence length="98" mass="11114">MLPGSLILVAFFLNFSLAETQVPEGKLCYILDGVLGMYGIILTILYCRLRMKPTYINTGEYPQDTGRYQKEEGIYVGLTQHGQDTYETIKVQKKAMLV</sequence>
<proteinExistence type="predicted"/>
<dbReference type="Ensembl" id="ENSELUT00000102490.1">
    <property type="protein sequence ID" value="ENSELUP00000083366.1"/>
    <property type="gene ID" value="ENSELUG00000045511.1"/>
</dbReference>
<keyword evidence="3" id="KW-0597">Phosphoprotein</keyword>
<dbReference type="PANTHER" id="PTHR16803">
    <property type="entry name" value="HIGH AFFINITY IMMUNOGLOBULIN EPSILON RECEPTOR GAMMA-SUBUNIT"/>
    <property type="match status" value="1"/>
</dbReference>
<evidence type="ECO:0000313" key="9">
    <source>
        <dbReference type="Ensembl" id="ENSELUP00000083366.1"/>
    </source>
</evidence>
<reference evidence="9" key="2">
    <citation type="submission" date="2025-08" db="UniProtKB">
        <authorList>
            <consortium name="Ensembl"/>
        </authorList>
    </citation>
    <scope>IDENTIFICATION</scope>
</reference>
<evidence type="ECO:0000256" key="7">
    <source>
        <dbReference type="SAM" id="Phobius"/>
    </source>
</evidence>
<reference evidence="9" key="3">
    <citation type="submission" date="2025-09" db="UniProtKB">
        <authorList>
            <consortium name="Ensembl"/>
        </authorList>
    </citation>
    <scope>IDENTIFICATION</scope>
</reference>
<dbReference type="InterPro" id="IPR042340">
    <property type="entry name" value="FCER1G"/>
</dbReference>
<evidence type="ECO:0000256" key="4">
    <source>
        <dbReference type="ARBA" id="ARBA00022859"/>
    </source>
</evidence>
<evidence type="ECO:0000256" key="3">
    <source>
        <dbReference type="ARBA" id="ARBA00022553"/>
    </source>
</evidence>
<accession>A0AAY5K3J0</accession>
<evidence type="ECO:0000256" key="6">
    <source>
        <dbReference type="ARBA" id="ARBA00023170"/>
    </source>
</evidence>
<dbReference type="PANTHER" id="PTHR16803:SF0">
    <property type="entry name" value="HIGH AFFINITY IMMUNOGLOBULIN EPSILON RECEPTOR SUBUNIT GAMMA"/>
    <property type="match status" value="1"/>
</dbReference>
<evidence type="ECO:0000313" key="10">
    <source>
        <dbReference type="Proteomes" id="UP000265140"/>
    </source>
</evidence>
<name>A0AAY5K3J0_ESOLU</name>
<dbReference type="CTD" id="100101653"/>
<comment type="subcellular location">
    <subcellularLocation>
        <location evidence="1">Cell membrane</location>
        <topology evidence="1">Single-pass type I membrane protein</topology>
    </subcellularLocation>
</comment>
<evidence type="ECO:0000256" key="2">
    <source>
        <dbReference type="ARBA" id="ARBA00022475"/>
    </source>
</evidence>
<evidence type="ECO:0000256" key="5">
    <source>
        <dbReference type="ARBA" id="ARBA00023157"/>
    </source>
</evidence>
<keyword evidence="7" id="KW-1133">Transmembrane helix</keyword>
<dbReference type="InterPro" id="IPR021663">
    <property type="entry name" value="CD3_zeta/IgE_Fc_rcpt_gamma"/>
</dbReference>
<dbReference type="KEGG" id="els:105021860"/>
<dbReference type="GO" id="GO:0032998">
    <property type="term" value="C:Fc-epsilon receptor I complex"/>
    <property type="evidence" value="ECO:0007669"/>
    <property type="project" value="InterPro"/>
</dbReference>
<evidence type="ECO:0000256" key="8">
    <source>
        <dbReference type="SAM" id="SignalP"/>
    </source>
</evidence>
<dbReference type="RefSeq" id="XP_010888132.2">
    <property type="nucleotide sequence ID" value="XM_010889830.3"/>
</dbReference>
<evidence type="ECO:0000256" key="1">
    <source>
        <dbReference type="ARBA" id="ARBA00004251"/>
    </source>
</evidence>
<dbReference type="AlphaFoldDB" id="A0AAY5K3J0"/>
<keyword evidence="7" id="KW-0472">Membrane</keyword>
<keyword evidence="10" id="KW-1185">Reference proteome</keyword>
<protein>
    <submittedName>
        <fullName evidence="9">Fc receptor, IgE, high affinity I, gamma polypeptide like</fullName>
    </submittedName>
</protein>
<dbReference type="GO" id="GO:0002376">
    <property type="term" value="P:immune system process"/>
    <property type="evidence" value="ECO:0007669"/>
    <property type="project" value="UniProtKB-KW"/>
</dbReference>
<dbReference type="GO" id="GO:0019767">
    <property type="term" value="F:IgE receptor activity"/>
    <property type="evidence" value="ECO:0007669"/>
    <property type="project" value="InterPro"/>
</dbReference>